<evidence type="ECO:0000256" key="2">
    <source>
        <dbReference type="ARBA" id="ARBA00022840"/>
    </source>
</evidence>
<dbReference type="AlphaFoldDB" id="A0A9I9ELY7"/>
<dbReference type="EnsemblPlants" id="MELO3C035594.2.1">
    <property type="protein sequence ID" value="MELO3C035594.2.1"/>
    <property type="gene ID" value="MELO3C035594.2"/>
</dbReference>
<dbReference type="PANTHER" id="PTHR12169:SF29">
    <property type="entry name" value="AFG1-LIKE ATPASE FAMILY PROTEIN"/>
    <property type="match status" value="1"/>
</dbReference>
<evidence type="ECO:0000313" key="4">
    <source>
        <dbReference type="EnsemblPlants" id="MELO3C035594.2.1"/>
    </source>
</evidence>
<protein>
    <submittedName>
        <fullName evidence="4">Uncharacterized protein</fullName>
    </submittedName>
</protein>
<reference evidence="4" key="1">
    <citation type="submission" date="2023-03" db="UniProtKB">
        <authorList>
            <consortium name="EnsemblPlants"/>
        </authorList>
    </citation>
    <scope>IDENTIFICATION</scope>
</reference>
<proteinExistence type="predicted"/>
<dbReference type="InterPro" id="IPR005654">
    <property type="entry name" value="ATPase_AFG1-like"/>
</dbReference>
<dbReference type="GO" id="GO:0005524">
    <property type="term" value="F:ATP binding"/>
    <property type="evidence" value="ECO:0007669"/>
    <property type="project" value="UniProtKB-KW"/>
</dbReference>
<keyword evidence="1" id="KW-0547">Nucleotide-binding</keyword>
<sequence>RKVPPLVFSSTAPSPFTSSSSSFPRAQQQQCSTPNFVLLPLPPLNLSPLLIEALHRRFFSPKIVSNNGGMNVLFFLCGEEKTTLFSLFLSLYLSKKTTYTTRSLHLSTHFLHPSTYHSIFTTATPTPRTSNAGPTFTSVLFRTNPRQATHFTDYCFSAIGSNLLDKLTIKDKGLSPTNIPSHQDSHLRTSVIAEVFKENINLLDRYVPLRVKKCAYFPFEELCDKSLGVADYFGLFKKFHTPAFEGVPIFGLHNRTTAYCFVTLVDINLKYSPSCALARVHGTVVICPPSWWCVCEYFCKNPLEQ</sequence>
<dbReference type="PANTHER" id="PTHR12169">
    <property type="entry name" value="ATPASE N2B"/>
    <property type="match status" value="1"/>
</dbReference>
<name>A0A9I9ELY7_CUCME</name>
<dbReference type="GO" id="GO:0005739">
    <property type="term" value="C:mitochondrion"/>
    <property type="evidence" value="ECO:0007669"/>
    <property type="project" value="TreeGrafter"/>
</dbReference>
<feature type="region of interest" description="Disordered" evidence="3">
    <location>
        <begin position="1"/>
        <end position="26"/>
    </location>
</feature>
<evidence type="ECO:0000256" key="3">
    <source>
        <dbReference type="SAM" id="MobiDB-lite"/>
    </source>
</evidence>
<organism evidence="4">
    <name type="scientific">Cucumis melo</name>
    <name type="common">Muskmelon</name>
    <dbReference type="NCBI Taxonomy" id="3656"/>
    <lineage>
        <taxon>Eukaryota</taxon>
        <taxon>Viridiplantae</taxon>
        <taxon>Streptophyta</taxon>
        <taxon>Embryophyta</taxon>
        <taxon>Tracheophyta</taxon>
        <taxon>Spermatophyta</taxon>
        <taxon>Magnoliopsida</taxon>
        <taxon>eudicotyledons</taxon>
        <taxon>Gunneridae</taxon>
        <taxon>Pentapetalae</taxon>
        <taxon>rosids</taxon>
        <taxon>fabids</taxon>
        <taxon>Cucurbitales</taxon>
        <taxon>Cucurbitaceae</taxon>
        <taxon>Benincaseae</taxon>
        <taxon>Cucumis</taxon>
    </lineage>
</organism>
<dbReference type="GO" id="GO:0016887">
    <property type="term" value="F:ATP hydrolysis activity"/>
    <property type="evidence" value="ECO:0007669"/>
    <property type="project" value="InterPro"/>
</dbReference>
<evidence type="ECO:0000256" key="1">
    <source>
        <dbReference type="ARBA" id="ARBA00022741"/>
    </source>
</evidence>
<keyword evidence="2" id="KW-0067">ATP-binding</keyword>
<dbReference type="Gramene" id="MELO3C035594.2.1">
    <property type="protein sequence ID" value="MELO3C035594.2.1"/>
    <property type="gene ID" value="MELO3C035594.2"/>
</dbReference>
<dbReference type="GO" id="GO:0009507">
    <property type="term" value="C:chloroplast"/>
    <property type="evidence" value="ECO:0007669"/>
    <property type="project" value="TreeGrafter"/>
</dbReference>
<accession>A0A9I9ELY7</accession>
<feature type="compositionally biased region" description="Low complexity" evidence="3">
    <location>
        <begin position="8"/>
        <end position="24"/>
    </location>
</feature>